<proteinExistence type="inferred from homology"/>
<dbReference type="Gene3D" id="3.60.130.10">
    <property type="entry name" value="Clavaminate synthase-like"/>
    <property type="match status" value="1"/>
</dbReference>
<dbReference type="EC" id="1.14.11.17" evidence="8"/>
<evidence type="ECO:0000313" key="9">
    <source>
        <dbReference type="Proteomes" id="UP000032160"/>
    </source>
</evidence>
<sequence>MAIKGRDESQERKGQEMSATLDVRPLAGSLGASVSGINLAEAGQSDVDAVKSLLTERKVLVFPNQNLTPAQHVALGQKFGELEGAHPNLAKPDAPDPHIFELAASEGGIADEWHTDLTFTDSPPLMSILNMVTCPEAGGDTMWTNLIAAYNDLSEPMQEMLEGLTALHDARPHGNRDAMAIHPVVRLHPETREKALYVNEHFTRRIVEMNAFESEALLAFLTRWVQNPRFTARINWSQGMIGMWDNRVTQHFVINDFVGERVIQRVTVLGDHPEGVRAPRFEPWTKRAKLSATSHWDAQLYRFLRDREGKQAAE</sequence>
<dbReference type="PANTHER" id="PTHR30468">
    <property type="entry name" value="ALPHA-KETOGLUTARATE-DEPENDENT SULFONATE DIOXYGENASE"/>
    <property type="match status" value="1"/>
</dbReference>
<keyword evidence="9" id="KW-1185">Reference proteome</keyword>
<evidence type="ECO:0000256" key="3">
    <source>
        <dbReference type="ARBA" id="ARBA00022964"/>
    </source>
</evidence>
<dbReference type="PANTHER" id="PTHR30468:SF1">
    <property type="entry name" value="ALPHA-KETOGLUTARATE-DEPENDENT SULFONATE DIOXYGENASE"/>
    <property type="match status" value="1"/>
</dbReference>
<dbReference type="HOGENOM" id="CLU_036005_2_1_5"/>
<evidence type="ECO:0000259" key="7">
    <source>
        <dbReference type="Pfam" id="PF02668"/>
    </source>
</evidence>
<evidence type="ECO:0000256" key="6">
    <source>
        <dbReference type="SAM" id="MobiDB-lite"/>
    </source>
</evidence>
<evidence type="ECO:0000256" key="5">
    <source>
        <dbReference type="ARBA" id="ARBA00023004"/>
    </source>
</evidence>
<dbReference type="OrthoDB" id="7209371at2"/>
<dbReference type="InterPro" id="IPR042098">
    <property type="entry name" value="TauD-like_sf"/>
</dbReference>
<dbReference type="InterPro" id="IPR051323">
    <property type="entry name" value="AtsK-like"/>
</dbReference>
<name>X5MET3_9HYPH</name>
<dbReference type="Pfam" id="PF02668">
    <property type="entry name" value="TauD"/>
    <property type="match status" value="1"/>
</dbReference>
<dbReference type="STRING" id="1458461.BN1012_Phect1215"/>
<dbReference type="EMBL" id="HG966617">
    <property type="protein sequence ID" value="CDO59429.1"/>
    <property type="molecule type" value="Genomic_DNA"/>
</dbReference>
<keyword evidence="2" id="KW-0479">Metal-binding</keyword>
<dbReference type="Proteomes" id="UP000032160">
    <property type="component" value="Chromosome I"/>
</dbReference>
<feature type="region of interest" description="Disordered" evidence="6">
    <location>
        <begin position="1"/>
        <end position="20"/>
    </location>
</feature>
<dbReference type="GO" id="GO:0046872">
    <property type="term" value="F:metal ion binding"/>
    <property type="evidence" value="ECO:0007669"/>
    <property type="project" value="UniProtKB-KW"/>
</dbReference>
<evidence type="ECO:0000256" key="2">
    <source>
        <dbReference type="ARBA" id="ARBA00022723"/>
    </source>
</evidence>
<comment type="similarity">
    <text evidence="1">Belongs to the TfdA dioxygenase family.</text>
</comment>
<protein>
    <submittedName>
        <fullName evidence="8">Alpha-ketoglutarate-dependent taurine dioxygenase</fullName>
        <ecNumber evidence="8">1.14.11.17</ecNumber>
    </submittedName>
</protein>
<organism evidence="8 9">
    <name type="scientific">Candidatus Phaeomarinibacter ectocarpi</name>
    <dbReference type="NCBI Taxonomy" id="1458461"/>
    <lineage>
        <taxon>Bacteria</taxon>
        <taxon>Pseudomonadati</taxon>
        <taxon>Pseudomonadota</taxon>
        <taxon>Alphaproteobacteria</taxon>
        <taxon>Hyphomicrobiales</taxon>
        <taxon>Parvibaculaceae</taxon>
        <taxon>Candidatus Phaeomarinibacter</taxon>
    </lineage>
</organism>
<gene>
    <name evidence="8" type="ORF">BN1012_Phect1215</name>
</gene>
<evidence type="ECO:0000256" key="1">
    <source>
        <dbReference type="ARBA" id="ARBA00005896"/>
    </source>
</evidence>
<dbReference type="GO" id="GO:0000908">
    <property type="term" value="F:taurine dioxygenase activity"/>
    <property type="evidence" value="ECO:0007669"/>
    <property type="project" value="UniProtKB-EC"/>
</dbReference>
<accession>X5MET3</accession>
<keyword evidence="5" id="KW-0408">Iron</keyword>
<dbReference type="KEGG" id="pect:BN1012_Phect1215"/>
<dbReference type="AlphaFoldDB" id="X5MET3"/>
<keyword evidence="3 8" id="KW-0223">Dioxygenase</keyword>
<dbReference type="InterPro" id="IPR003819">
    <property type="entry name" value="TauD/TfdA-like"/>
</dbReference>
<reference evidence="8 9" key="1">
    <citation type="journal article" date="2014" name="Front. Genet.">
        <title>Genome and metabolic network of "Candidatus Phaeomarinobacter ectocarpi" Ec32, a new candidate genus of Alphaproteobacteria frequently associated with brown algae.</title>
        <authorList>
            <person name="Dittami S.M."/>
            <person name="Barbeyron T."/>
            <person name="Boyen C."/>
            <person name="Cambefort J."/>
            <person name="Collet G."/>
            <person name="Delage L."/>
            <person name="Gobet A."/>
            <person name="Groisillier A."/>
            <person name="Leblanc C."/>
            <person name="Michel G."/>
            <person name="Scornet D."/>
            <person name="Siegel A."/>
            <person name="Tapia J.E."/>
            <person name="Tonon T."/>
        </authorList>
    </citation>
    <scope>NUCLEOTIDE SEQUENCE [LARGE SCALE GENOMIC DNA]</scope>
    <source>
        <strain evidence="8 9">Ec32</strain>
    </source>
</reference>
<feature type="compositionally biased region" description="Basic and acidic residues" evidence="6">
    <location>
        <begin position="1"/>
        <end position="15"/>
    </location>
</feature>
<evidence type="ECO:0000256" key="4">
    <source>
        <dbReference type="ARBA" id="ARBA00023002"/>
    </source>
</evidence>
<keyword evidence="4 8" id="KW-0560">Oxidoreductase</keyword>
<dbReference type="GO" id="GO:0005737">
    <property type="term" value="C:cytoplasm"/>
    <property type="evidence" value="ECO:0007669"/>
    <property type="project" value="TreeGrafter"/>
</dbReference>
<evidence type="ECO:0000313" key="8">
    <source>
        <dbReference type="EMBL" id="CDO59429.1"/>
    </source>
</evidence>
<feature type="domain" description="TauD/TfdA-like" evidence="7">
    <location>
        <begin position="22"/>
        <end position="267"/>
    </location>
</feature>
<dbReference type="SUPFAM" id="SSF51197">
    <property type="entry name" value="Clavaminate synthase-like"/>
    <property type="match status" value="1"/>
</dbReference>